<evidence type="ECO:0000313" key="2">
    <source>
        <dbReference type="Proteomes" id="UP000233220"/>
    </source>
</evidence>
<dbReference type="AlphaFoldDB" id="A0A2K6SY16"/>
<sequence>MSSKVSHDTLCEVVWEVLHRNQCKRRKFLETVELQISLKNYDPQKDKRFSGCPLSPLLFNIVLKVLARAIRQEKEIKDI</sequence>
<name>A0A2K6SY16_SAIBB</name>
<protein>
    <recommendedName>
        <fullName evidence="3">Reverse transcriptase domain-containing protein</fullName>
    </recommendedName>
</protein>
<keyword evidence="2" id="KW-1185">Reference proteome</keyword>
<dbReference type="Gene3D" id="3.30.190.20">
    <property type="match status" value="1"/>
</dbReference>
<accession>A0A2K6SY16</accession>
<organism evidence="1 2">
    <name type="scientific">Saimiri boliviensis boliviensis</name>
    <name type="common">Bolivian squirrel monkey</name>
    <dbReference type="NCBI Taxonomy" id="39432"/>
    <lineage>
        <taxon>Eukaryota</taxon>
        <taxon>Metazoa</taxon>
        <taxon>Chordata</taxon>
        <taxon>Craniata</taxon>
        <taxon>Vertebrata</taxon>
        <taxon>Euteleostomi</taxon>
        <taxon>Mammalia</taxon>
        <taxon>Eutheria</taxon>
        <taxon>Euarchontoglires</taxon>
        <taxon>Primates</taxon>
        <taxon>Haplorrhini</taxon>
        <taxon>Platyrrhini</taxon>
        <taxon>Cebidae</taxon>
        <taxon>Saimiriinae</taxon>
        <taxon>Saimiri</taxon>
    </lineage>
</organism>
<evidence type="ECO:0000313" key="1">
    <source>
        <dbReference type="Ensembl" id="ENSSBOP00000012260.1"/>
    </source>
</evidence>
<dbReference type="OMA" id="CEAVWEV"/>
<proteinExistence type="predicted"/>
<dbReference type="Ensembl" id="ENSSBOT00000029050.1">
    <property type="protein sequence ID" value="ENSSBOP00000012260.1"/>
    <property type="gene ID" value="ENSSBOG00000022938.1"/>
</dbReference>
<evidence type="ECO:0008006" key="3">
    <source>
        <dbReference type="Google" id="ProtNLM"/>
    </source>
</evidence>
<reference evidence="1" key="1">
    <citation type="submission" date="2025-08" db="UniProtKB">
        <authorList>
            <consortium name="Ensembl"/>
        </authorList>
    </citation>
    <scope>IDENTIFICATION</scope>
</reference>
<dbReference type="GeneTree" id="ENSGT00940000164665"/>
<dbReference type="SUPFAM" id="SSF56808">
    <property type="entry name" value="Ribosomal protein L1"/>
    <property type="match status" value="1"/>
</dbReference>
<dbReference type="InterPro" id="IPR023674">
    <property type="entry name" value="Ribosomal_uL1-like"/>
</dbReference>
<reference evidence="1" key="2">
    <citation type="submission" date="2025-09" db="UniProtKB">
        <authorList>
            <consortium name="Ensembl"/>
        </authorList>
    </citation>
    <scope>IDENTIFICATION</scope>
</reference>
<dbReference type="STRING" id="39432.ENSSBOP00000012260"/>
<dbReference type="Proteomes" id="UP000233220">
    <property type="component" value="Unplaced"/>
</dbReference>